<evidence type="ECO:0000313" key="1">
    <source>
        <dbReference type="EMBL" id="QNN99456.1"/>
    </source>
</evidence>
<keyword evidence="2" id="KW-1185">Reference proteome</keyword>
<gene>
    <name evidence="1" type="primary">122</name>
    <name evidence="1" type="ORF">SEA_SEPHIROTH_122</name>
</gene>
<evidence type="ECO:0000313" key="2">
    <source>
        <dbReference type="Proteomes" id="UP000516065"/>
    </source>
</evidence>
<organism evidence="1 2">
    <name type="scientific">Gordonia Phage Sephiroth</name>
    <dbReference type="NCBI Taxonomy" id="2767553"/>
    <lineage>
        <taxon>Viruses</taxon>
        <taxon>Duplodnaviria</taxon>
        <taxon>Heunggongvirae</taxon>
        <taxon>Uroviricota</taxon>
        <taxon>Caudoviricetes</taxon>
        <taxon>Deeyouvirinae</taxon>
        <taxon>Octobienvirus</taxon>
        <taxon>Octobienvirus sephiroth</taxon>
    </lineage>
</organism>
<name>A0A7G9UZK1_9CAUD</name>
<dbReference type="GeneID" id="70081057"/>
<reference evidence="1 2" key="1">
    <citation type="submission" date="2020-06" db="EMBL/GenBank/DDBJ databases">
        <authorList>
            <person name="Aidoo V.A."/>
            <person name="Attix H.E."/>
            <person name="Centeno C.A."/>
            <person name="Hollingsworth J.S."/>
            <person name="Humbert W.S."/>
            <person name="Martinez-Aguilar E."/>
            <person name="Richter E.A."/>
            <person name="Smith D.M."/>
            <person name="Thoma A.L."/>
            <person name="Troup B.R."/>
            <person name="Watkins V.C."/>
            <person name="Brunner S."/>
            <person name="Chen S."/>
            <person name="Fogarty M.P."/>
            <person name="Merkhofer E.C."/>
            <person name="Garlena R.A."/>
            <person name="Russell D.A."/>
            <person name="Pope W.H."/>
            <person name="Jacobs-Sera D."/>
            <person name="Hatfull G.F."/>
        </authorList>
    </citation>
    <scope>NUCLEOTIDE SEQUENCE [LARGE SCALE GENOMIC DNA]</scope>
</reference>
<proteinExistence type="predicted"/>
<accession>A0A7G9UZK1</accession>
<dbReference type="EMBL" id="MT684599">
    <property type="protein sequence ID" value="QNN99456.1"/>
    <property type="molecule type" value="Genomic_DNA"/>
</dbReference>
<sequence>MRLSICVLTVPSREEQARRLALELGASLHIDHYESPSKAHANAWFNALADVFGTEGWEDSWVGVVEDDAILADGATRDDLLAMLREAPTDIVSGYLGRARPADAQPLIDQALKQDPHYLVTYRLLHHVAVFARAKHAADIASYLRKYSKFPCDEALGLWAQSAGLPIAYSVPSQFDHMDSEPVILGRTVTGNPQEPRIAWVFGDRDDWGQERTQLLDQPTVNRYGKRFPAARRPAQPA</sequence>
<dbReference type="KEGG" id="vg:70081057"/>
<protein>
    <submittedName>
        <fullName evidence="1">Glycosyltransferase</fullName>
    </submittedName>
</protein>
<dbReference type="RefSeq" id="YP_010246504.1">
    <property type="nucleotide sequence ID" value="NC_060135.1"/>
</dbReference>
<dbReference type="Proteomes" id="UP000516065">
    <property type="component" value="Segment"/>
</dbReference>